<dbReference type="Proteomes" id="UP000294395">
    <property type="component" value="Chromosome"/>
</dbReference>
<evidence type="ECO:0000313" key="2">
    <source>
        <dbReference type="Proteomes" id="UP000294395"/>
    </source>
</evidence>
<dbReference type="RefSeq" id="WP_075315204.1">
    <property type="nucleotide sequence ID" value="NZ_CAXNZT010000008.1"/>
</dbReference>
<protein>
    <submittedName>
        <fullName evidence="1">MFS transporter</fullName>
    </submittedName>
</protein>
<dbReference type="KEGG" id="ahl:AHTJS_05010"/>
<sequence>MLQFRRLFAVFALIVVANLCGVYIAMWVFKHFNIYIPLKDQKVAIDLQEPLQVRVKVKEALDVEVNGRVDAKIPINEQLSVPLTQTLTPLVYFDSQVPISTIIPVQEIIKVHQELPIDTKVQVKIFGRDVTLPLKGSIPLQLDVPIDIKVPLQQKVHLKFDAPVKTVLKENLNIPLKTQLNANIPVQGKLNVPITSDLNAAVDVKNTLPVKIAEGELKIPLSSMYLDRVVSTTSEKTPHKTEIKVGE</sequence>
<gene>
    <name evidence="1" type="ORF">AHTJR_05210</name>
</gene>
<reference evidence="1 2" key="1">
    <citation type="submission" date="2019-03" db="EMBL/GenBank/DDBJ databases">
        <title>Complete genome sequence of two outbreak-associated Acinetobacter haemolyticus strains.</title>
        <authorList>
            <person name="Bai L."/>
            <person name="Zhang S.-C."/>
            <person name="Deng Y."/>
            <person name="Song C.-C."/>
            <person name="Kang G.-B."/>
            <person name="Dong Y."/>
            <person name="Wang Y."/>
            <person name="Gao F."/>
            <person name="Huang H."/>
        </authorList>
    </citation>
    <scope>NUCLEOTIDE SEQUENCE [LARGE SCALE GENOMIC DNA]</scope>
    <source>
        <strain evidence="1 2">TJR01</strain>
    </source>
</reference>
<dbReference type="EMBL" id="CP038009">
    <property type="protein sequence ID" value="QBQ15702.1"/>
    <property type="molecule type" value="Genomic_DNA"/>
</dbReference>
<accession>A0A1L6KLA2</accession>
<evidence type="ECO:0000313" key="1">
    <source>
        <dbReference type="EMBL" id="QBQ15702.1"/>
    </source>
</evidence>
<proteinExistence type="predicted"/>
<organism evidence="1 2">
    <name type="scientific">Acinetobacter haemolyticus</name>
    <dbReference type="NCBI Taxonomy" id="29430"/>
    <lineage>
        <taxon>Bacteria</taxon>
        <taxon>Pseudomonadati</taxon>
        <taxon>Pseudomonadota</taxon>
        <taxon>Gammaproteobacteria</taxon>
        <taxon>Moraxellales</taxon>
        <taxon>Moraxellaceae</taxon>
        <taxon>Acinetobacter</taxon>
    </lineage>
</organism>
<dbReference type="OrthoDB" id="7057480at2"/>
<dbReference type="STRING" id="29430.AHTJS_05010"/>
<dbReference type="AlphaFoldDB" id="A0A1L6KLA2"/>
<name>A0A1L6KLA2_ACIHA</name>